<comment type="caution">
    <text evidence="2">The sequence shown here is derived from an EMBL/GenBank/DDBJ whole genome shotgun (WGS) entry which is preliminary data.</text>
</comment>
<feature type="compositionally biased region" description="Basic and acidic residues" evidence="1">
    <location>
        <begin position="80"/>
        <end position="89"/>
    </location>
</feature>
<evidence type="ECO:0000313" key="2">
    <source>
        <dbReference type="EMBL" id="MFB9716257.1"/>
    </source>
</evidence>
<accession>A0ABV5UVN3</accession>
<protein>
    <submittedName>
        <fullName evidence="2">Uncharacterized protein</fullName>
    </submittedName>
</protein>
<gene>
    <name evidence="2" type="ORF">ACFFPI_19335</name>
</gene>
<name>A0ABV5UVN3_9MICC</name>
<evidence type="ECO:0000313" key="3">
    <source>
        <dbReference type="Proteomes" id="UP001589536"/>
    </source>
</evidence>
<dbReference type="RefSeq" id="WP_345053420.1">
    <property type="nucleotide sequence ID" value="NZ_BAABED010000001.1"/>
</dbReference>
<feature type="region of interest" description="Disordered" evidence="1">
    <location>
        <begin position="64"/>
        <end position="89"/>
    </location>
</feature>
<sequence length="89" mass="10185">MNVSAELDVKFQDFQAAVELLRTVDYPVEVSAEQAWPHFRGWRVNYEEVAYAIDAPPSMWSGPGRFASEPIMPHRPKNRTAKEVKPEDP</sequence>
<dbReference type="EMBL" id="JBHMBH010000042">
    <property type="protein sequence ID" value="MFB9716257.1"/>
    <property type="molecule type" value="Genomic_DNA"/>
</dbReference>
<proteinExistence type="predicted"/>
<dbReference type="Proteomes" id="UP001589536">
    <property type="component" value="Unassembled WGS sequence"/>
</dbReference>
<reference evidence="2 3" key="1">
    <citation type="submission" date="2024-09" db="EMBL/GenBank/DDBJ databases">
        <authorList>
            <person name="Sun Q."/>
            <person name="Mori K."/>
        </authorList>
    </citation>
    <scope>NUCLEOTIDE SEQUENCE [LARGE SCALE GENOMIC DNA]</scope>
    <source>
        <strain evidence="2 3">JCM 13519</strain>
    </source>
</reference>
<evidence type="ECO:0000256" key="1">
    <source>
        <dbReference type="SAM" id="MobiDB-lite"/>
    </source>
</evidence>
<keyword evidence="3" id="KW-1185">Reference proteome</keyword>
<organism evidence="2 3">
    <name type="scientific">Arthrobacter methylotrophus</name>
    <dbReference type="NCBI Taxonomy" id="121291"/>
    <lineage>
        <taxon>Bacteria</taxon>
        <taxon>Bacillati</taxon>
        <taxon>Actinomycetota</taxon>
        <taxon>Actinomycetes</taxon>
        <taxon>Micrococcales</taxon>
        <taxon>Micrococcaceae</taxon>
        <taxon>Arthrobacter</taxon>
    </lineage>
</organism>